<feature type="region of interest" description="Disordered" evidence="3">
    <location>
        <begin position="733"/>
        <end position="818"/>
    </location>
</feature>
<feature type="compositionally biased region" description="Gly residues" evidence="3">
    <location>
        <begin position="297"/>
        <end position="306"/>
    </location>
</feature>
<evidence type="ECO:0000256" key="1">
    <source>
        <dbReference type="ARBA" id="ARBA00022468"/>
    </source>
</evidence>
<feature type="domain" description="Ras-GAP" evidence="4">
    <location>
        <begin position="444"/>
        <end position="636"/>
    </location>
</feature>
<dbReference type="InterPro" id="IPR039360">
    <property type="entry name" value="Ras_GTPase"/>
</dbReference>
<gene>
    <name evidence="5" type="ORF">ROHU_036050</name>
</gene>
<feature type="compositionally biased region" description="Basic and acidic residues" evidence="3">
    <location>
        <begin position="32"/>
        <end position="41"/>
    </location>
</feature>
<dbReference type="PANTHER" id="PTHR10194">
    <property type="entry name" value="RAS GTPASE-ACTIVATING PROTEINS"/>
    <property type="match status" value="1"/>
</dbReference>
<feature type="compositionally biased region" description="Low complexity" evidence="3">
    <location>
        <begin position="121"/>
        <end position="148"/>
    </location>
</feature>
<dbReference type="SUPFAM" id="SSF48350">
    <property type="entry name" value="GTPase activation domain, GAP"/>
    <property type="match status" value="1"/>
</dbReference>
<feature type="compositionally biased region" description="Polar residues" evidence="3">
    <location>
        <begin position="1"/>
        <end position="15"/>
    </location>
</feature>
<evidence type="ECO:0000313" key="5">
    <source>
        <dbReference type="EMBL" id="RXN33567.1"/>
    </source>
</evidence>
<dbReference type="EMBL" id="QBIY01011265">
    <property type="protein sequence ID" value="RXN33567.1"/>
    <property type="molecule type" value="Genomic_DNA"/>
</dbReference>
<dbReference type="PANTHER" id="PTHR10194:SF96">
    <property type="entry name" value="RAS PROTEIN ACTIVATOR LIKE-3"/>
    <property type="match status" value="1"/>
</dbReference>
<feature type="region of interest" description="Disordered" evidence="3">
    <location>
        <begin position="1"/>
        <end position="156"/>
    </location>
</feature>
<dbReference type="Gene3D" id="1.10.506.10">
    <property type="entry name" value="GTPase Activation - p120gap, domain 1"/>
    <property type="match status" value="2"/>
</dbReference>
<proteinExistence type="evidence at protein level"/>
<comment type="caution">
    <text evidence="5">The sequence shown here is derived from an EMBL/GenBank/DDBJ whole genome shotgun (WGS) entry which is preliminary data.</text>
</comment>
<dbReference type="AlphaFoldDB" id="A0A498NPU9"/>
<evidence type="ECO:0007829" key="7">
    <source>
        <dbReference type="PeptideAtlas" id="A0A498NPU9"/>
    </source>
</evidence>
<organism evidence="5 6">
    <name type="scientific">Labeo rohita</name>
    <name type="common">Indian major carp</name>
    <name type="synonym">Cyprinus rohita</name>
    <dbReference type="NCBI Taxonomy" id="84645"/>
    <lineage>
        <taxon>Eukaryota</taxon>
        <taxon>Metazoa</taxon>
        <taxon>Chordata</taxon>
        <taxon>Craniata</taxon>
        <taxon>Vertebrata</taxon>
        <taxon>Euteleostomi</taxon>
        <taxon>Actinopterygii</taxon>
        <taxon>Neopterygii</taxon>
        <taxon>Teleostei</taxon>
        <taxon>Ostariophysi</taxon>
        <taxon>Cypriniformes</taxon>
        <taxon>Cyprinidae</taxon>
        <taxon>Labeoninae</taxon>
        <taxon>Labeonini</taxon>
        <taxon>Labeo</taxon>
    </lineage>
</organism>
<dbReference type="Pfam" id="PF00616">
    <property type="entry name" value="RasGAP"/>
    <property type="match status" value="2"/>
</dbReference>
<keyword evidence="7" id="KW-1267">Proteomics identification</keyword>
<dbReference type="CDD" id="cd05136">
    <property type="entry name" value="RasGAP_DAB2IP"/>
    <property type="match status" value="1"/>
</dbReference>
<reference evidence="5 6" key="1">
    <citation type="submission" date="2018-03" db="EMBL/GenBank/DDBJ databases">
        <title>Draft genome sequence of Rohu Carp (Labeo rohita).</title>
        <authorList>
            <person name="Das P."/>
            <person name="Kushwaha B."/>
            <person name="Joshi C.G."/>
            <person name="Kumar D."/>
            <person name="Nagpure N.S."/>
            <person name="Sahoo L."/>
            <person name="Das S.P."/>
            <person name="Bit A."/>
            <person name="Patnaik S."/>
            <person name="Meher P.K."/>
            <person name="Jayasankar P."/>
            <person name="Koringa P.G."/>
            <person name="Patel N.V."/>
            <person name="Hinsu A.T."/>
            <person name="Kumar R."/>
            <person name="Pandey M."/>
            <person name="Agarwal S."/>
            <person name="Srivastava S."/>
            <person name="Singh M."/>
            <person name="Iquebal M.A."/>
            <person name="Jaiswal S."/>
            <person name="Angadi U.B."/>
            <person name="Kumar N."/>
            <person name="Raza M."/>
            <person name="Shah T.M."/>
            <person name="Rai A."/>
            <person name="Jena J.K."/>
        </authorList>
    </citation>
    <scope>NUCLEOTIDE SEQUENCE [LARGE SCALE GENOMIC DNA]</scope>
    <source>
        <strain evidence="5">DASCIFA01</strain>
        <tissue evidence="5">Testis</tissue>
    </source>
</reference>
<dbReference type="CDD" id="cd04013">
    <property type="entry name" value="C2_SynGAP_like"/>
    <property type="match status" value="1"/>
</dbReference>
<dbReference type="PROSITE" id="PS00509">
    <property type="entry name" value="RAS_GTPASE_ACTIV_1"/>
    <property type="match status" value="1"/>
</dbReference>
<dbReference type="STRING" id="84645.A0A498NPU9"/>
<dbReference type="InterPro" id="IPR001936">
    <property type="entry name" value="RasGAP_dom"/>
</dbReference>
<feature type="coiled-coil region" evidence="2">
    <location>
        <begin position="868"/>
        <end position="927"/>
    </location>
</feature>
<keyword evidence="1" id="KW-0343">GTPase activation</keyword>
<dbReference type="Proteomes" id="UP000290572">
    <property type="component" value="Unassembled WGS sequence"/>
</dbReference>
<sequence length="991" mass="111016">MGTNKDPSAEQSASQIEEDMDLSPEQNSPVDQDPRQPEDGKLLNTYKWHTGAKNDTAAQGTIERLEKGASNKWNKMQSWRKALSEDAGEKCSTATRGNSESPSKPEKPATSRKNPFRRALSEPPGSLLSSVLSPSSASGSSSAQASGSTVQDTTQRGKIRKYLQTVSQKFKRQRLQGATIVEHELNPDPVVPQSGTKIKGQDGGVKVINSENNHCFGCSSAAERDRWIEDLRRAAHPNKDNCERTEYSLSLWVNEAKDIPPKKRYYCEVHLDGTLFARTSSRAVGKSAQRSSQAVDGGSGAGGTGHGGGASGGCQLFWGEFFELDNLPPVNQIILHLFRDEDPKKKRHSKDDSILHPLGSVPLNLSEIKGRAYQEKWYPIVPYKPPGTSTAKDQVGPQASLRVKAKFKILKILPIERYKEFAEYITVNYVDMCSSLEPLLNVREKEELAGALVHVLQSIGKAKEFLIDLGSAEVQRLGENEALIFRENTLATKAIDEYMKLVGQKYLIDTLGDFIARLYNGGESCEVDPLKCSASDLPINQRHLKETCADVVKRITDMQDSFPAELNEIFSSWVSDCEDRGQTDIGHRLISASLFLRFLCPAILSPSLFGLTQAYPETNTLRTLTLTAKVIQNLANFTLFGEKEEYMFFMNEFLEQHWEPMRGFLQKVSDPDSEIAMARFDGFVDLPLRLAVLHNLLVDIISVMKQEQIDNLHPLPSILNQITEFLGQEAQRIPVSSSHGTPRPTYLAPKDLPKYSPLQTSMQQLPIDSKSNQGGTQRQRKQVQRAFSVPNRPTRHQRQPLKRQTSKEELPTQCQDYSPDQDPCLEISSPSNAIKSKAPAAKVLWIKQNNSNEPYQKIGQELEETSTLDRHAQELAELRLGVEQVTERELEMAKRLEDFIVLTQDQNTQLQTEVQELRNLLAIREEQLASATFRLGVIEEEREEDERKLNVAVAAVERMNVLEEQFAGLLKDVHQLYAVNADGMRKTYINT</sequence>
<feature type="compositionally biased region" description="Polar residues" evidence="3">
    <location>
        <begin position="92"/>
        <end position="102"/>
    </location>
</feature>
<evidence type="ECO:0000256" key="2">
    <source>
        <dbReference type="SAM" id="Coils"/>
    </source>
</evidence>
<keyword evidence="6" id="KW-1185">Reference proteome</keyword>
<name>A0A498NPU9_LABRO</name>
<evidence type="ECO:0000313" key="6">
    <source>
        <dbReference type="Proteomes" id="UP000290572"/>
    </source>
</evidence>
<dbReference type="SMART" id="SM00323">
    <property type="entry name" value="RasGAP"/>
    <property type="match status" value="1"/>
</dbReference>
<protein>
    <submittedName>
        <fullName evidence="5">Disabled-like protein</fullName>
    </submittedName>
</protein>
<dbReference type="PROSITE" id="PS50018">
    <property type="entry name" value="RAS_GTPASE_ACTIV_2"/>
    <property type="match status" value="1"/>
</dbReference>
<feature type="region of interest" description="Disordered" evidence="3">
    <location>
        <begin position="282"/>
        <end position="306"/>
    </location>
</feature>
<dbReference type="InterPro" id="IPR008936">
    <property type="entry name" value="Rho_GTPase_activation_prot"/>
</dbReference>
<dbReference type="Pfam" id="PF25321">
    <property type="entry name" value="PH_RASGAP"/>
    <property type="match status" value="1"/>
</dbReference>
<dbReference type="InterPro" id="IPR023152">
    <property type="entry name" value="RasGAP_CS"/>
</dbReference>
<dbReference type="GO" id="GO:0005096">
    <property type="term" value="F:GTPase activator activity"/>
    <property type="evidence" value="ECO:0007669"/>
    <property type="project" value="UniProtKB-KW"/>
</dbReference>
<dbReference type="InterPro" id="IPR057606">
    <property type="entry name" value="SynGAP1-like_PH"/>
</dbReference>
<evidence type="ECO:0000256" key="3">
    <source>
        <dbReference type="SAM" id="MobiDB-lite"/>
    </source>
</evidence>
<feature type="compositionally biased region" description="Polar residues" evidence="3">
    <location>
        <begin position="757"/>
        <end position="777"/>
    </location>
</feature>
<evidence type="ECO:0000259" key="4">
    <source>
        <dbReference type="PROSITE" id="PS50018"/>
    </source>
</evidence>
<keyword evidence="2" id="KW-0175">Coiled coil</keyword>
<feature type="compositionally biased region" description="Polar residues" evidence="3">
    <location>
        <begin position="282"/>
        <end position="294"/>
    </location>
</feature>
<accession>A0A498NPU9</accession>